<dbReference type="InterPro" id="IPR012318">
    <property type="entry name" value="HTH_CRP"/>
</dbReference>
<dbReference type="Gene3D" id="1.10.10.10">
    <property type="entry name" value="Winged helix-like DNA-binding domain superfamily/Winged helix DNA-binding domain"/>
    <property type="match status" value="1"/>
</dbReference>
<evidence type="ECO:0000259" key="4">
    <source>
        <dbReference type="PROSITE" id="PS50042"/>
    </source>
</evidence>
<dbReference type="SUPFAM" id="SSF46785">
    <property type="entry name" value="Winged helix' DNA-binding domain"/>
    <property type="match status" value="1"/>
</dbReference>
<feature type="domain" description="HTH crp-type" evidence="5">
    <location>
        <begin position="140"/>
        <end position="221"/>
    </location>
</feature>
<feature type="domain" description="Cyclic nucleotide-binding" evidence="4">
    <location>
        <begin position="27"/>
        <end position="126"/>
    </location>
</feature>
<evidence type="ECO:0000313" key="7">
    <source>
        <dbReference type="Proteomes" id="UP000238701"/>
    </source>
</evidence>
<dbReference type="PANTHER" id="PTHR24567">
    <property type="entry name" value="CRP FAMILY TRANSCRIPTIONAL REGULATORY PROTEIN"/>
    <property type="match status" value="1"/>
</dbReference>
<dbReference type="GO" id="GO:0005829">
    <property type="term" value="C:cytosol"/>
    <property type="evidence" value="ECO:0007669"/>
    <property type="project" value="TreeGrafter"/>
</dbReference>
<organism evidence="6 7">
    <name type="scientific">Candidatus Sulfotelmatobacter kueseliae</name>
    <dbReference type="NCBI Taxonomy" id="2042962"/>
    <lineage>
        <taxon>Bacteria</taxon>
        <taxon>Pseudomonadati</taxon>
        <taxon>Acidobacteriota</taxon>
        <taxon>Terriglobia</taxon>
        <taxon>Terriglobales</taxon>
        <taxon>Candidatus Korobacteraceae</taxon>
        <taxon>Candidatus Sulfotelmatobacter</taxon>
    </lineage>
</organism>
<evidence type="ECO:0000256" key="1">
    <source>
        <dbReference type="ARBA" id="ARBA00023015"/>
    </source>
</evidence>
<keyword evidence="1" id="KW-0805">Transcription regulation</keyword>
<dbReference type="GO" id="GO:0003700">
    <property type="term" value="F:DNA-binding transcription factor activity"/>
    <property type="evidence" value="ECO:0007669"/>
    <property type="project" value="TreeGrafter"/>
</dbReference>
<dbReference type="Pfam" id="PF13545">
    <property type="entry name" value="HTH_Crp_2"/>
    <property type="match status" value="1"/>
</dbReference>
<reference evidence="7" key="1">
    <citation type="submission" date="2018-02" db="EMBL/GenBank/DDBJ databases">
        <authorList>
            <person name="Hausmann B."/>
        </authorList>
    </citation>
    <scope>NUCLEOTIDE SEQUENCE [LARGE SCALE GENOMIC DNA]</scope>
    <source>
        <strain evidence="7">Peat soil MAG SbA1</strain>
    </source>
</reference>
<evidence type="ECO:0000256" key="3">
    <source>
        <dbReference type="ARBA" id="ARBA00023163"/>
    </source>
</evidence>
<dbReference type="GO" id="GO:0003677">
    <property type="term" value="F:DNA binding"/>
    <property type="evidence" value="ECO:0007669"/>
    <property type="project" value="UniProtKB-KW"/>
</dbReference>
<keyword evidence="2" id="KW-0238">DNA-binding</keyword>
<dbReference type="InterPro" id="IPR036390">
    <property type="entry name" value="WH_DNA-bd_sf"/>
</dbReference>
<keyword evidence="3" id="KW-0804">Transcription</keyword>
<accession>A0A2U3KS93</accession>
<dbReference type="InterPro" id="IPR036388">
    <property type="entry name" value="WH-like_DNA-bd_sf"/>
</dbReference>
<dbReference type="SMART" id="SM00100">
    <property type="entry name" value="cNMP"/>
    <property type="match status" value="1"/>
</dbReference>
<protein>
    <submittedName>
        <fullName evidence="6">Transcriptional regulator, Crp/Fnr family</fullName>
    </submittedName>
</protein>
<dbReference type="InterPro" id="IPR014710">
    <property type="entry name" value="RmlC-like_jellyroll"/>
</dbReference>
<dbReference type="InterPro" id="IPR050397">
    <property type="entry name" value="Env_Response_Regulators"/>
</dbReference>
<gene>
    <name evidence="6" type="ORF">SBA1_460099</name>
</gene>
<dbReference type="PANTHER" id="PTHR24567:SF68">
    <property type="entry name" value="DNA-BINDING TRANSCRIPTIONAL DUAL REGULATOR CRP"/>
    <property type="match status" value="1"/>
</dbReference>
<proteinExistence type="predicted"/>
<evidence type="ECO:0000313" key="6">
    <source>
        <dbReference type="EMBL" id="SPF42502.1"/>
    </source>
</evidence>
<sequence length="221" mass="24296">MAVKKNGGFDPSIFLATIGDGRKILSVPKKQLIFAQGDGADAVFYVQKGKVRLTVVSKIGKEATIAIVSEGNFFGEGSLAGQLLRMGSAVAMTDCEILRVEKKAMMDALHREPTLSEMFVAYLLARNIRYEEDLVDQLFNSSEKRLARVLLLLAHFGKDGIPETVVPKMSQETLAEMVGTTRSRVSFFMNRFRKLGFIHYAGGSEGALQVHSSLLNVVLHD</sequence>
<dbReference type="SUPFAM" id="SSF51206">
    <property type="entry name" value="cAMP-binding domain-like"/>
    <property type="match status" value="1"/>
</dbReference>
<dbReference type="EMBL" id="OMOD01000140">
    <property type="protein sequence ID" value="SPF42502.1"/>
    <property type="molecule type" value="Genomic_DNA"/>
</dbReference>
<dbReference type="OrthoDB" id="3525895at2"/>
<dbReference type="PROSITE" id="PS50042">
    <property type="entry name" value="CNMP_BINDING_3"/>
    <property type="match status" value="1"/>
</dbReference>
<dbReference type="CDD" id="cd00038">
    <property type="entry name" value="CAP_ED"/>
    <property type="match status" value="1"/>
</dbReference>
<dbReference type="Gene3D" id="2.60.120.10">
    <property type="entry name" value="Jelly Rolls"/>
    <property type="match status" value="1"/>
</dbReference>
<evidence type="ECO:0000259" key="5">
    <source>
        <dbReference type="PROSITE" id="PS51063"/>
    </source>
</evidence>
<dbReference type="Proteomes" id="UP000238701">
    <property type="component" value="Unassembled WGS sequence"/>
</dbReference>
<dbReference type="AlphaFoldDB" id="A0A2U3KS93"/>
<evidence type="ECO:0000256" key="2">
    <source>
        <dbReference type="ARBA" id="ARBA00023125"/>
    </source>
</evidence>
<dbReference type="Pfam" id="PF00027">
    <property type="entry name" value="cNMP_binding"/>
    <property type="match status" value="1"/>
</dbReference>
<name>A0A2U3KS93_9BACT</name>
<dbReference type="InterPro" id="IPR018490">
    <property type="entry name" value="cNMP-bd_dom_sf"/>
</dbReference>
<dbReference type="InterPro" id="IPR000595">
    <property type="entry name" value="cNMP-bd_dom"/>
</dbReference>
<dbReference type="PROSITE" id="PS51063">
    <property type="entry name" value="HTH_CRP_2"/>
    <property type="match status" value="1"/>
</dbReference>